<feature type="compositionally biased region" description="Polar residues" evidence="11">
    <location>
        <begin position="1239"/>
        <end position="1257"/>
    </location>
</feature>
<dbReference type="GO" id="GO:0000785">
    <property type="term" value="C:chromatin"/>
    <property type="evidence" value="ECO:0007669"/>
    <property type="project" value="TreeGrafter"/>
</dbReference>
<feature type="region of interest" description="Disordered" evidence="11">
    <location>
        <begin position="609"/>
        <end position="670"/>
    </location>
</feature>
<evidence type="ECO:0000256" key="4">
    <source>
        <dbReference type="ARBA" id="ARBA00022737"/>
    </source>
</evidence>
<keyword evidence="8" id="KW-0539">Nucleus</keyword>
<proteinExistence type="inferred from homology"/>
<feature type="region of interest" description="Disordered" evidence="11">
    <location>
        <begin position="502"/>
        <end position="596"/>
    </location>
</feature>
<dbReference type="FunFam" id="2.30.30.140:FF:000033">
    <property type="entry name" value="Binding protein"/>
    <property type="match status" value="1"/>
</dbReference>
<dbReference type="PANTHER" id="PTHR12663">
    <property type="entry name" value="ANDROGEN INDUCED INHIBITOR OF PROLIFERATION AS3 / PDS5-RELATED"/>
    <property type="match status" value="1"/>
</dbReference>
<dbReference type="SUPFAM" id="SSF63748">
    <property type="entry name" value="Tudor/PWWP/MBT"/>
    <property type="match status" value="1"/>
</dbReference>
<dbReference type="InterPro" id="IPR016024">
    <property type="entry name" value="ARM-type_fold"/>
</dbReference>
<dbReference type="OrthoDB" id="200660at2759"/>
<feature type="region of interest" description="Disordered" evidence="11">
    <location>
        <begin position="847"/>
        <end position="883"/>
    </location>
</feature>
<dbReference type="GO" id="GO:0035825">
    <property type="term" value="P:homologous recombination"/>
    <property type="evidence" value="ECO:0007669"/>
    <property type="project" value="UniProtKB-ARBA"/>
</dbReference>
<evidence type="ECO:0000256" key="8">
    <source>
        <dbReference type="ARBA" id="ARBA00023242"/>
    </source>
</evidence>
<sequence length="1363" mass="149011">MRVSVKKLFKMCGVRNRSILEVCACMFNTLAETPEFFSRLLRWKMAPPDEQVLERLMEAGYSILNNLSSVNQLLSLLDALSGLKFGISNLEWIVRGKFFFELPCIRIPNPCCILGMCLLSQGSRGLKFDISNLEWVGRGKFCIPIGIKLESLLTSLDQAPDTRLKDALMLPMAALTSDELFRHSSMDVKTSVISCISEITRITAPDAPFNDQRMKEIFKLTVAAFEKLSDVSGRCYEKAISIVDNVARVRSCLLMLDLECDDLMIEMFQHFLRVIRSNHPYFVKYAMETIMTMVLDESEEVSVDLLRPLLDSVRKENQKISPISWSLGEKVITNCADKLQPYLLKAVQSTGKPLDAFAQIVVSICQREAETLQCNDLNGPRNSLVQADENKLAVSKDVDEQPIDVTMGLEPDMTCARDVAEAMEDVKPNKRNVSASTMNDKRSNAKPSLTDGDFEAVTEPKSGAELDTMPMKRGRKPNSLMNPEEGYDNSWIYEGKKSAKSVKSKKARTSGHDFPSSECLTSREDKLLSKPENVGEVSQPKTKKTIKAAQLKKARAELTGPPSENPALRKDELPLDPKDAGELSQPKIKKTAKAAESIKACDDELELSHSENPALQKDKLALDPKSVGELSQPKIKKTTKAVQSIKACDDVSPSENPASQKDKLPLEFTNSGEISQPKIKKTTNAVRSIKASDDVLELSLSANPDLQKEKFSSNPENMTEGCEGSEALEPQPKTDKNADAARPLTNDGIPEISPRKRGRPKKNSITYNQGVDPKSASMVEEDHSIAQLKDNSLEPPSLKSKKDFEVMKDSEAKTQEPRKKIKFAAKTDKKTAMATESVVSEKECKSSCEKEEKPKSVMNIETANKKRKRPDATPNKDPNDHSIIKLISKSATKTLKGVEETPQTRPRKKSTAVCVEASEIRDCNEPLVGSKINVWWPLDKRFYEGTVDSYDSVKGKHKILYDDGDVEVLNLKKERWEQIVDHNSLDAEKGIDLQQLEAEASDIPEKGNSGSESSKAKNVGSRQRRGRTSARTPKSAAKSEDEPVAADESMADPPRTSAKTRKSASAKSAAKSEDEPVMADESMADRGRTSARTPKSASAKSAAISEVEPIVADESLGDPGRTSAKARKSASAKSAAISKDEPVVADEPMADPPRNKNKQESSGKSGTKTLKIVSNTKKLKSGAESGKQQSSVADESMADRGRTSAKTPKSASAKSAAKCDDEPVVADEPMADPPRTKNKQQSSGKSVTKTAKTVSNTKKLESGAGSSKQQSSVADESMADPGKTSARTLKSASAKSAAKSQEEPVVADEPMADPPRTKIKQQSSGKSGTETPKIVSSTKKLKSGAESGKKSKLQKAQKRKESP</sequence>
<accession>A0A835CI54</accession>
<comment type="subcellular location">
    <subcellularLocation>
        <location evidence="1">Nucleus</location>
    </subcellularLocation>
</comment>
<keyword evidence="13" id="KW-1185">Reference proteome</keyword>
<dbReference type="InterPro" id="IPR039776">
    <property type="entry name" value="Pds5"/>
</dbReference>
<feature type="compositionally biased region" description="Basic residues" evidence="11">
    <location>
        <begin position="541"/>
        <end position="553"/>
    </location>
</feature>
<dbReference type="GO" id="GO:0006281">
    <property type="term" value="P:DNA repair"/>
    <property type="evidence" value="ECO:0007669"/>
    <property type="project" value="UniProtKB-KW"/>
</dbReference>
<feature type="compositionally biased region" description="Polar residues" evidence="11">
    <location>
        <begin position="1162"/>
        <end position="1176"/>
    </location>
</feature>
<feature type="compositionally biased region" description="Basic residues" evidence="11">
    <location>
        <begin position="1350"/>
        <end position="1363"/>
    </location>
</feature>
<dbReference type="Gene3D" id="2.30.30.140">
    <property type="match status" value="1"/>
</dbReference>
<dbReference type="CDD" id="cd20404">
    <property type="entry name" value="Tudor_Agenet_AtEML-like"/>
    <property type="match status" value="1"/>
</dbReference>
<feature type="region of interest" description="Disordered" evidence="11">
    <location>
        <begin position="423"/>
        <end position="488"/>
    </location>
</feature>
<gene>
    <name evidence="12" type="ORF">G2W53_000099</name>
</gene>
<dbReference type="GO" id="GO:0009556">
    <property type="term" value="P:microsporogenesis"/>
    <property type="evidence" value="ECO:0007669"/>
    <property type="project" value="UniProtKB-ARBA"/>
</dbReference>
<feature type="compositionally biased region" description="Low complexity" evidence="11">
    <location>
        <begin position="1090"/>
        <end position="1105"/>
    </location>
</feature>
<keyword evidence="5" id="KW-0227">DNA damage</keyword>
<keyword evidence="3" id="KW-0132">Cell division</keyword>
<dbReference type="Pfam" id="PF20168">
    <property type="entry name" value="PDS5"/>
    <property type="match status" value="1"/>
</dbReference>
<comment type="similarity">
    <text evidence="2">Belongs to the PDS5 family.</text>
</comment>
<evidence type="ECO:0000256" key="5">
    <source>
        <dbReference type="ARBA" id="ARBA00022763"/>
    </source>
</evidence>
<dbReference type="SUPFAM" id="SSF48371">
    <property type="entry name" value="ARM repeat"/>
    <property type="match status" value="1"/>
</dbReference>
<evidence type="ECO:0000313" key="12">
    <source>
        <dbReference type="EMBL" id="KAF7843194.1"/>
    </source>
</evidence>
<evidence type="ECO:0000256" key="6">
    <source>
        <dbReference type="ARBA" id="ARBA00022776"/>
    </source>
</evidence>
<keyword evidence="6" id="KW-0498">Mitosis</keyword>
<evidence type="ECO:0000256" key="11">
    <source>
        <dbReference type="SAM" id="MobiDB-lite"/>
    </source>
</evidence>
<evidence type="ECO:0000256" key="3">
    <source>
        <dbReference type="ARBA" id="ARBA00022618"/>
    </source>
</evidence>
<feature type="compositionally biased region" description="Polar residues" evidence="11">
    <location>
        <begin position="1264"/>
        <end position="1274"/>
    </location>
</feature>
<evidence type="ECO:0000256" key="10">
    <source>
        <dbReference type="ARBA" id="ARBA00058864"/>
    </source>
</evidence>
<evidence type="ECO:0000256" key="1">
    <source>
        <dbReference type="ARBA" id="ARBA00004123"/>
    </source>
</evidence>
<feature type="compositionally biased region" description="Basic and acidic residues" evidence="11">
    <location>
        <begin position="981"/>
        <end position="991"/>
    </location>
</feature>
<feature type="region of interest" description="Disordered" evidence="11">
    <location>
        <begin position="700"/>
        <end position="819"/>
    </location>
</feature>
<keyword evidence="4" id="KW-0677">Repeat</keyword>
<protein>
    <submittedName>
        <fullName evidence="12">Sister chromatid cohesion protein PDS5 isogeny B-B</fullName>
    </submittedName>
</protein>
<keyword evidence="9" id="KW-0131">Cell cycle</keyword>
<reference evidence="12" key="1">
    <citation type="submission" date="2020-09" db="EMBL/GenBank/DDBJ databases">
        <title>Genome-Enabled Discovery of Anthraquinone Biosynthesis in Senna tora.</title>
        <authorList>
            <person name="Kang S.-H."/>
            <person name="Pandey R.P."/>
            <person name="Lee C.-M."/>
            <person name="Sim J.-S."/>
            <person name="Jeong J.-T."/>
            <person name="Choi B.-S."/>
            <person name="Jung M."/>
            <person name="Ginzburg D."/>
            <person name="Zhao K."/>
            <person name="Won S.Y."/>
            <person name="Oh T.-J."/>
            <person name="Yu Y."/>
            <person name="Kim N.-H."/>
            <person name="Lee O.R."/>
            <person name="Lee T.-H."/>
            <person name="Bashyal P."/>
            <person name="Kim T.-S."/>
            <person name="Lee W.-H."/>
            <person name="Kawkins C."/>
            <person name="Kim C.-K."/>
            <person name="Kim J.S."/>
            <person name="Ahn B.O."/>
            <person name="Rhee S.Y."/>
            <person name="Sohng J.K."/>
        </authorList>
    </citation>
    <scope>NUCLEOTIDE SEQUENCE</scope>
    <source>
        <tissue evidence="12">Leaf</tissue>
    </source>
</reference>
<comment type="function">
    <text evidence="10">Cohesin cofactor dispensable during the meiotic division but playing an important role in DNA repair by homologous recombination (HR) probably by helping SMC5/SMC6 complex. Regulator of sister chromatid cohesion in mitosis which may stabilize cohesin complex association with chromatin. May couple sister chromatid cohesion during mitosis to DNA replication. Cohesion ensures that chromosome partitioning is accurate in both meiotic and mitotic cells and plays an important role in DNA repair.</text>
</comment>
<dbReference type="GO" id="GO:0005634">
    <property type="term" value="C:nucleus"/>
    <property type="evidence" value="ECO:0007669"/>
    <property type="project" value="UniProtKB-SubCell"/>
</dbReference>
<feature type="region of interest" description="Disordered" evidence="11">
    <location>
        <begin position="981"/>
        <end position="1363"/>
    </location>
</feature>
<evidence type="ECO:0000256" key="9">
    <source>
        <dbReference type="ARBA" id="ARBA00023306"/>
    </source>
</evidence>
<dbReference type="Proteomes" id="UP000634136">
    <property type="component" value="Unassembled WGS sequence"/>
</dbReference>
<name>A0A835CI54_9FABA</name>
<keyword evidence="7" id="KW-0234">DNA repair</keyword>
<feature type="compositionally biased region" description="Low complexity" evidence="11">
    <location>
        <begin position="1204"/>
        <end position="1216"/>
    </location>
</feature>
<comment type="caution">
    <text evidence="12">The sequence shown here is derived from an EMBL/GenBank/DDBJ whole genome shotgun (WGS) entry which is preliminary data.</text>
</comment>
<dbReference type="EMBL" id="JAAIUW010000001">
    <property type="protein sequence ID" value="KAF7843194.1"/>
    <property type="molecule type" value="Genomic_DNA"/>
</dbReference>
<dbReference type="GO" id="GO:0007064">
    <property type="term" value="P:mitotic sister chromatid cohesion"/>
    <property type="evidence" value="ECO:0007669"/>
    <property type="project" value="InterPro"/>
</dbReference>
<feature type="compositionally biased region" description="Polar residues" evidence="11">
    <location>
        <begin position="1320"/>
        <end position="1338"/>
    </location>
</feature>
<organism evidence="12 13">
    <name type="scientific">Senna tora</name>
    <dbReference type="NCBI Taxonomy" id="362788"/>
    <lineage>
        <taxon>Eukaryota</taxon>
        <taxon>Viridiplantae</taxon>
        <taxon>Streptophyta</taxon>
        <taxon>Embryophyta</taxon>
        <taxon>Tracheophyta</taxon>
        <taxon>Spermatophyta</taxon>
        <taxon>Magnoliopsida</taxon>
        <taxon>eudicotyledons</taxon>
        <taxon>Gunneridae</taxon>
        <taxon>Pentapetalae</taxon>
        <taxon>rosids</taxon>
        <taxon>fabids</taxon>
        <taxon>Fabales</taxon>
        <taxon>Fabaceae</taxon>
        <taxon>Caesalpinioideae</taxon>
        <taxon>Cassia clade</taxon>
        <taxon>Senna</taxon>
    </lineage>
</organism>
<dbReference type="GO" id="GO:0051301">
    <property type="term" value="P:cell division"/>
    <property type="evidence" value="ECO:0007669"/>
    <property type="project" value="UniProtKB-KW"/>
</dbReference>
<dbReference type="PANTHER" id="PTHR12663:SF69">
    <property type="entry name" value="SISTER CHROMATID COHESION PROTEIN PDS5 HOMOLOG E"/>
    <property type="match status" value="1"/>
</dbReference>
<feature type="compositionally biased region" description="Low complexity" evidence="11">
    <location>
        <begin position="1290"/>
        <end position="1299"/>
    </location>
</feature>
<feature type="compositionally biased region" description="Basic and acidic residues" evidence="11">
    <location>
        <begin position="800"/>
        <end position="818"/>
    </location>
</feature>
<feature type="compositionally biased region" description="Basic and acidic residues" evidence="11">
    <location>
        <begin position="567"/>
        <end position="581"/>
    </location>
</feature>
<evidence type="ECO:0000313" key="13">
    <source>
        <dbReference type="Proteomes" id="UP000634136"/>
    </source>
</evidence>
<evidence type="ECO:0000256" key="7">
    <source>
        <dbReference type="ARBA" id="ARBA00023204"/>
    </source>
</evidence>
<evidence type="ECO:0000256" key="2">
    <source>
        <dbReference type="ARBA" id="ARBA00006254"/>
    </source>
</evidence>